<protein>
    <submittedName>
        <fullName evidence="17">Methyl-accepting chemotaxis protein</fullName>
    </submittedName>
</protein>
<dbReference type="CDD" id="cd12912">
    <property type="entry name" value="PDC2_MCP_like"/>
    <property type="match status" value="1"/>
</dbReference>
<dbReference type="GO" id="GO:0016597">
    <property type="term" value="F:amino acid binding"/>
    <property type="evidence" value="ECO:0007669"/>
    <property type="project" value="UniProtKB-ARBA"/>
</dbReference>
<keyword evidence="10 12" id="KW-0807">Transducer</keyword>
<dbReference type="GO" id="GO:0007165">
    <property type="term" value="P:signal transduction"/>
    <property type="evidence" value="ECO:0007669"/>
    <property type="project" value="UniProtKB-KW"/>
</dbReference>
<dbReference type="FunFam" id="3.30.450.20:FF:000048">
    <property type="entry name" value="Methyl-accepting chemotaxis protein"/>
    <property type="match status" value="1"/>
</dbReference>
<gene>
    <name evidence="17" type="ORF">N8M53_00350</name>
</gene>
<dbReference type="CDD" id="cd06225">
    <property type="entry name" value="HAMP"/>
    <property type="match status" value="1"/>
</dbReference>
<dbReference type="InterPro" id="IPR033479">
    <property type="entry name" value="dCache_1"/>
</dbReference>
<dbReference type="PROSITE" id="PS50111">
    <property type="entry name" value="CHEMOTAXIS_TRANSDUC_2"/>
    <property type="match status" value="1"/>
</dbReference>
<reference evidence="17" key="1">
    <citation type="submission" date="2022-09" db="EMBL/GenBank/DDBJ databases">
        <authorList>
            <person name="Li Z.-J."/>
        </authorList>
    </citation>
    <scope>NUCLEOTIDE SEQUENCE</scope>
    <source>
        <strain evidence="17">TGB11</strain>
    </source>
</reference>
<dbReference type="FunFam" id="1.10.287.950:FF:000001">
    <property type="entry name" value="Methyl-accepting chemotaxis sensory transducer"/>
    <property type="match status" value="1"/>
</dbReference>
<evidence type="ECO:0000313" key="18">
    <source>
        <dbReference type="Proteomes" id="UP001164748"/>
    </source>
</evidence>
<keyword evidence="6" id="KW-0997">Cell inner membrane</keyword>
<evidence type="ECO:0000256" key="4">
    <source>
        <dbReference type="ARBA" id="ARBA00022481"/>
    </source>
</evidence>
<dbReference type="SMART" id="SM00283">
    <property type="entry name" value="MA"/>
    <property type="match status" value="1"/>
</dbReference>
<evidence type="ECO:0000256" key="12">
    <source>
        <dbReference type="PROSITE-ProRule" id="PRU00284"/>
    </source>
</evidence>
<evidence type="ECO:0000256" key="1">
    <source>
        <dbReference type="ARBA" id="ARBA00004533"/>
    </source>
</evidence>
<dbReference type="SUPFAM" id="SSF103190">
    <property type="entry name" value="Sensory domain-like"/>
    <property type="match status" value="1"/>
</dbReference>
<dbReference type="CDD" id="cd11386">
    <property type="entry name" value="MCP_signal"/>
    <property type="match status" value="1"/>
</dbReference>
<dbReference type="InterPro" id="IPR003660">
    <property type="entry name" value="HAMP_dom"/>
</dbReference>
<dbReference type="SUPFAM" id="SSF58104">
    <property type="entry name" value="Methyl-accepting chemotaxis protein (MCP) signaling domain"/>
    <property type="match status" value="1"/>
</dbReference>
<dbReference type="InterPro" id="IPR004090">
    <property type="entry name" value="Chemotax_Me-accpt_rcpt"/>
</dbReference>
<evidence type="ECO:0000256" key="11">
    <source>
        <dbReference type="ARBA" id="ARBA00029447"/>
    </source>
</evidence>
<evidence type="ECO:0000256" key="7">
    <source>
        <dbReference type="ARBA" id="ARBA00022692"/>
    </source>
</evidence>
<feature type="region of interest" description="Disordered" evidence="13">
    <location>
        <begin position="404"/>
        <end position="425"/>
    </location>
</feature>
<dbReference type="EMBL" id="CP114588">
    <property type="protein sequence ID" value="WBA08718.1"/>
    <property type="molecule type" value="Genomic_DNA"/>
</dbReference>
<keyword evidence="5" id="KW-0145">Chemotaxis</keyword>
<comment type="subcellular location">
    <subcellularLocation>
        <location evidence="1">Cell inner membrane</location>
    </subcellularLocation>
    <subcellularLocation>
        <location evidence="2">Cell membrane</location>
        <topology evidence="2">Multi-pass membrane protein</topology>
    </subcellularLocation>
</comment>
<keyword evidence="8 14" id="KW-1133">Transmembrane helix</keyword>
<feature type="transmembrane region" description="Helical" evidence="14">
    <location>
        <begin position="272"/>
        <end position="293"/>
    </location>
</feature>
<comment type="similarity">
    <text evidence="11">Belongs to the methyl-accepting chemotaxis (MCP) protein family.</text>
</comment>
<evidence type="ECO:0000256" key="13">
    <source>
        <dbReference type="SAM" id="MobiDB-lite"/>
    </source>
</evidence>
<dbReference type="SMART" id="SM00304">
    <property type="entry name" value="HAMP"/>
    <property type="match status" value="2"/>
</dbReference>
<evidence type="ECO:0000256" key="10">
    <source>
        <dbReference type="ARBA" id="ARBA00023224"/>
    </source>
</evidence>
<keyword evidence="9 14" id="KW-0472">Membrane</keyword>
<proteinExistence type="inferred from homology"/>
<dbReference type="Gene3D" id="1.10.287.950">
    <property type="entry name" value="Methyl-accepting chemotaxis protein"/>
    <property type="match status" value="1"/>
</dbReference>
<keyword evidence="4" id="KW-0488">Methylation</keyword>
<keyword evidence="7 14" id="KW-0812">Transmembrane</keyword>
<feature type="domain" description="HAMP" evidence="16">
    <location>
        <begin position="295"/>
        <end position="349"/>
    </location>
</feature>
<evidence type="ECO:0000256" key="8">
    <source>
        <dbReference type="ARBA" id="ARBA00022989"/>
    </source>
</evidence>
<dbReference type="Pfam" id="PF00015">
    <property type="entry name" value="MCPsignal"/>
    <property type="match status" value="1"/>
</dbReference>
<feature type="domain" description="Methyl-accepting transducer" evidence="15">
    <location>
        <begin position="354"/>
        <end position="590"/>
    </location>
</feature>
<accession>A0AA47LQW5</accession>
<dbReference type="AlphaFoldDB" id="A0AA47LQW5"/>
<name>A0AA47LQW5_9GAMM</name>
<dbReference type="GO" id="GO:0006935">
    <property type="term" value="P:chemotaxis"/>
    <property type="evidence" value="ECO:0007669"/>
    <property type="project" value="UniProtKB-KW"/>
</dbReference>
<evidence type="ECO:0000259" key="15">
    <source>
        <dbReference type="PROSITE" id="PS50111"/>
    </source>
</evidence>
<dbReference type="InterPro" id="IPR004089">
    <property type="entry name" value="MCPsignal_dom"/>
</dbReference>
<dbReference type="PROSITE" id="PS50885">
    <property type="entry name" value="HAMP"/>
    <property type="match status" value="1"/>
</dbReference>
<evidence type="ECO:0000313" key="17">
    <source>
        <dbReference type="EMBL" id="WBA08718.1"/>
    </source>
</evidence>
<dbReference type="Pfam" id="PF02743">
    <property type="entry name" value="dCache_1"/>
    <property type="match status" value="1"/>
</dbReference>
<dbReference type="GO" id="GO:0004888">
    <property type="term" value="F:transmembrane signaling receptor activity"/>
    <property type="evidence" value="ECO:0007669"/>
    <property type="project" value="InterPro"/>
</dbReference>
<sequence>MQLSLKQKLIGACLSAVLLMAAFLTWLAVSQIQAQTQSSIYSRVSGIADAATESISGWVQIRADITSAFTDYTSSSHRVSYLQQAREAGGFDDIYYGTPQGAMYRSRPERNRDDYDPRVRPWYKQAVSAGSPIITTAYSDAITGAMLVTLAEPVRRNGELMGVAGADVLIDQLIRDVTQLKVGKNANAMLLGADGTFLAHKDKARLLKPYRSLSPELNENRVRQALAQQSLVELPVDGVDKLFYFASVPNTDWVLAIELDKRTEYASQRDTLFNLVLTAAVITLLVAGAVTWLMHVLFRDLLNVSAALEEIASGEGDLTQRLEPHSNDEIGKLANNFNRFVGNMHAMVSHLRQLSGSLKQQAELTAAQAEERSTRIGHQQDEINMVATAIHEMASATQDIAGNADNTARTAQETESVANDGGQQVEQSKYSITELAREVEAATGVIGELDQHAHSITSILSTIQEVAEQTNLLALNAAIEAARAGEHGRGFAVVADEVRILSQRTHASTTEIQQMIDTLQQATGRAVTMMQDSQQRANASVEDASAANESLSQIVAAVSQISDMATQIASAAEEQSSVTAEITRNSEGIRDVSNELSTEADEAARQAATLSELSHSLEQEISRFKL</sequence>
<dbReference type="Gene3D" id="3.30.450.20">
    <property type="entry name" value="PAS domain"/>
    <property type="match status" value="2"/>
</dbReference>
<dbReference type="GO" id="GO:0005886">
    <property type="term" value="C:plasma membrane"/>
    <property type="evidence" value="ECO:0007669"/>
    <property type="project" value="UniProtKB-SubCell"/>
</dbReference>
<dbReference type="PRINTS" id="PR00260">
    <property type="entry name" value="CHEMTRNSDUCR"/>
</dbReference>
<dbReference type="InterPro" id="IPR029151">
    <property type="entry name" value="Sensor-like_sf"/>
</dbReference>
<evidence type="ECO:0000256" key="6">
    <source>
        <dbReference type="ARBA" id="ARBA00022519"/>
    </source>
</evidence>
<dbReference type="PANTHER" id="PTHR32089">
    <property type="entry name" value="METHYL-ACCEPTING CHEMOTAXIS PROTEIN MCPB"/>
    <property type="match status" value="1"/>
</dbReference>
<dbReference type="PANTHER" id="PTHR32089:SF117">
    <property type="entry name" value="METHYL ACCEPTING SENSORY TRANSDUCER WITH CACHE_1 SMALL MOLECULE BINDING DOMAIN"/>
    <property type="match status" value="1"/>
</dbReference>
<dbReference type="Pfam" id="PF00672">
    <property type="entry name" value="HAMP"/>
    <property type="match status" value="1"/>
</dbReference>
<organism evidence="17 18">
    <name type="scientific">Salinivibrio kushneri</name>
    <dbReference type="NCBI Taxonomy" id="1908198"/>
    <lineage>
        <taxon>Bacteria</taxon>
        <taxon>Pseudomonadati</taxon>
        <taxon>Pseudomonadota</taxon>
        <taxon>Gammaproteobacteria</taxon>
        <taxon>Vibrionales</taxon>
        <taxon>Vibrionaceae</taxon>
        <taxon>Salinivibrio</taxon>
    </lineage>
</organism>
<evidence type="ECO:0000256" key="5">
    <source>
        <dbReference type="ARBA" id="ARBA00022500"/>
    </source>
</evidence>
<evidence type="ECO:0000256" key="2">
    <source>
        <dbReference type="ARBA" id="ARBA00004651"/>
    </source>
</evidence>
<evidence type="ECO:0000256" key="3">
    <source>
        <dbReference type="ARBA" id="ARBA00022475"/>
    </source>
</evidence>
<evidence type="ECO:0000256" key="14">
    <source>
        <dbReference type="SAM" id="Phobius"/>
    </source>
</evidence>
<dbReference type="RefSeq" id="WP_269579092.1">
    <property type="nucleotide sequence ID" value="NZ_CP114588.1"/>
</dbReference>
<evidence type="ECO:0000259" key="16">
    <source>
        <dbReference type="PROSITE" id="PS50885"/>
    </source>
</evidence>
<dbReference type="GO" id="GO:0043200">
    <property type="term" value="P:response to amino acid"/>
    <property type="evidence" value="ECO:0007669"/>
    <property type="project" value="UniProtKB-ARBA"/>
</dbReference>
<evidence type="ECO:0000256" key="9">
    <source>
        <dbReference type="ARBA" id="ARBA00023136"/>
    </source>
</evidence>
<dbReference type="CDD" id="cd12913">
    <property type="entry name" value="PDC1_MCP_like"/>
    <property type="match status" value="1"/>
</dbReference>
<dbReference type="Proteomes" id="UP001164748">
    <property type="component" value="Chromosome"/>
</dbReference>
<keyword evidence="3" id="KW-1003">Cell membrane</keyword>